<organism evidence="12 13">
    <name type="scientific">candidate division LCP-89 bacterium B3_LCP</name>
    <dbReference type="NCBI Taxonomy" id="2012998"/>
    <lineage>
        <taxon>Bacteria</taxon>
        <taxon>Pseudomonadati</taxon>
        <taxon>Bacteria division LCP-89</taxon>
    </lineage>
</organism>
<evidence type="ECO:0000313" key="12">
    <source>
        <dbReference type="EMBL" id="TKJ36945.1"/>
    </source>
</evidence>
<dbReference type="PANTHER" id="PTHR43771:SF2">
    <property type="entry name" value="PHOSPHOMANNOMUTASE_PHOSPHOGLUCOMUTASE"/>
    <property type="match status" value="1"/>
</dbReference>
<sequence length="452" mass="50197">MNPLIFREYDIRGVADKDLDDDTVKALGRGFGSKLIRLGGKTISLGRDVRLSSPRIKDALLDGLLSTGLQVIDLGIVPTPLLYFGIAHLKTDGGVMITGSHNPPEFNGFKMCVGKDSIYGEEIQELYLQIKSGSFESGQGSVKSHDIFPAYKDYLKENLKIDLPIKMVIDCGNGCGGLVAPELFQEMGCLVDVLYGEPDGNFPNHHPDPTVAENLDDLIHRTKSLGYDLGIAYDGDADRIGVIDDMGNILWGDQLLTIFSRSILKNNPGASIIGEVKCSQNLYNDIREKGGNPIMWKTGHSLIKKKMREEKALLAGEMSGHIFFNDRYFGFDDAIYATGRLLELLCEEARPLSQLLWGLPQVFATPEIRIDCPDEEKFSLVEKAQEFFKSNYEVVDVDGVRVIFDDGWGLIRASNTQPVIVMRFEANSPERLAEIKSLMEAKLEELKSLIIQ</sequence>
<dbReference type="Pfam" id="PF02880">
    <property type="entry name" value="PGM_PMM_III"/>
    <property type="match status" value="1"/>
</dbReference>
<dbReference type="Pfam" id="PF00408">
    <property type="entry name" value="PGM_PMM_IV"/>
    <property type="match status" value="1"/>
</dbReference>
<proteinExistence type="inferred from homology"/>
<dbReference type="CDD" id="cd03089">
    <property type="entry name" value="PMM_PGM"/>
    <property type="match status" value="1"/>
</dbReference>
<dbReference type="Gene3D" id="3.40.120.10">
    <property type="entry name" value="Alpha-D-Glucose-1,6-Bisphosphate, subunit A, domain 3"/>
    <property type="match status" value="3"/>
</dbReference>
<comment type="cofactor">
    <cofactor evidence="1">
        <name>Mg(2+)</name>
        <dbReference type="ChEBI" id="CHEBI:18420"/>
    </cofactor>
</comment>
<evidence type="ECO:0000259" key="8">
    <source>
        <dbReference type="Pfam" id="PF00408"/>
    </source>
</evidence>
<keyword evidence="5 7" id="KW-0460">Magnesium</keyword>
<keyword evidence="6" id="KW-0413">Isomerase</keyword>
<dbReference type="InterPro" id="IPR016055">
    <property type="entry name" value="A-D-PHexomutase_a/b/a-I/II/III"/>
</dbReference>
<evidence type="ECO:0000256" key="2">
    <source>
        <dbReference type="ARBA" id="ARBA00010231"/>
    </source>
</evidence>
<dbReference type="AlphaFoldDB" id="A0A532UPS7"/>
<comment type="similarity">
    <text evidence="2 7">Belongs to the phosphohexose mutase family.</text>
</comment>
<evidence type="ECO:0000256" key="3">
    <source>
        <dbReference type="ARBA" id="ARBA00022553"/>
    </source>
</evidence>
<evidence type="ECO:0000313" key="13">
    <source>
        <dbReference type="Proteomes" id="UP000319619"/>
    </source>
</evidence>
<keyword evidence="4 7" id="KW-0479">Metal-binding</keyword>
<dbReference type="InterPro" id="IPR005846">
    <property type="entry name" value="A-D-PHexomutase_a/b/a-III"/>
</dbReference>
<comment type="caution">
    <text evidence="12">The sequence shown here is derived from an EMBL/GenBank/DDBJ whole genome shotgun (WGS) entry which is preliminary data.</text>
</comment>
<evidence type="ECO:0000256" key="6">
    <source>
        <dbReference type="ARBA" id="ARBA00023235"/>
    </source>
</evidence>
<dbReference type="PRINTS" id="PR00509">
    <property type="entry name" value="PGMPMM"/>
</dbReference>
<dbReference type="SUPFAM" id="SSF55957">
    <property type="entry name" value="Phosphoglucomutase, C-terminal domain"/>
    <property type="match status" value="1"/>
</dbReference>
<reference evidence="12 13" key="1">
    <citation type="submission" date="2017-06" db="EMBL/GenBank/DDBJ databases">
        <title>Novel microbial phyla capable of carbon fixation and sulfur reduction in deep-sea sediments.</title>
        <authorList>
            <person name="Huang J."/>
            <person name="Baker B."/>
            <person name="Wang Y."/>
        </authorList>
    </citation>
    <scope>NUCLEOTIDE SEQUENCE [LARGE SCALE GENOMIC DNA]</scope>
    <source>
        <strain evidence="12">B3_LCP</strain>
    </source>
</reference>
<feature type="domain" description="Alpha-D-phosphohexomutase alpha/beta/alpha" evidence="10">
    <location>
        <begin position="151"/>
        <end position="247"/>
    </location>
</feature>
<dbReference type="EMBL" id="NJBN01000014">
    <property type="protein sequence ID" value="TKJ36945.1"/>
    <property type="molecule type" value="Genomic_DNA"/>
</dbReference>
<feature type="domain" description="Alpha-D-phosphohexomutase alpha/beta/alpha" evidence="9">
    <location>
        <begin position="5"/>
        <end position="134"/>
    </location>
</feature>
<dbReference type="SUPFAM" id="SSF53738">
    <property type="entry name" value="Phosphoglucomutase, first 3 domains"/>
    <property type="match status" value="3"/>
</dbReference>
<gene>
    <name evidence="12" type="ORF">CEE37_14625</name>
</gene>
<evidence type="ECO:0000256" key="5">
    <source>
        <dbReference type="ARBA" id="ARBA00022842"/>
    </source>
</evidence>
<dbReference type="Pfam" id="PF02878">
    <property type="entry name" value="PGM_PMM_I"/>
    <property type="match status" value="1"/>
</dbReference>
<evidence type="ECO:0000259" key="11">
    <source>
        <dbReference type="Pfam" id="PF02880"/>
    </source>
</evidence>
<evidence type="ECO:0000256" key="1">
    <source>
        <dbReference type="ARBA" id="ARBA00001946"/>
    </source>
</evidence>
<evidence type="ECO:0000259" key="10">
    <source>
        <dbReference type="Pfam" id="PF02879"/>
    </source>
</evidence>
<dbReference type="InterPro" id="IPR005841">
    <property type="entry name" value="Alpha-D-phosphohexomutase_SF"/>
</dbReference>
<dbReference type="GO" id="GO:0005975">
    <property type="term" value="P:carbohydrate metabolic process"/>
    <property type="evidence" value="ECO:0007669"/>
    <property type="project" value="InterPro"/>
</dbReference>
<protein>
    <submittedName>
        <fullName evidence="12">Phosphomannomutase</fullName>
    </submittedName>
</protein>
<dbReference type="InterPro" id="IPR036900">
    <property type="entry name" value="A-D-PHexomutase_C_sf"/>
</dbReference>
<accession>A0A532UPS7</accession>
<keyword evidence="3" id="KW-0597">Phosphoprotein</keyword>
<name>A0A532UPS7_UNCL8</name>
<evidence type="ECO:0000256" key="7">
    <source>
        <dbReference type="RuleBase" id="RU004326"/>
    </source>
</evidence>
<dbReference type="GO" id="GO:0000287">
    <property type="term" value="F:magnesium ion binding"/>
    <property type="evidence" value="ECO:0007669"/>
    <property type="project" value="InterPro"/>
</dbReference>
<dbReference type="Pfam" id="PF02879">
    <property type="entry name" value="PGM_PMM_II"/>
    <property type="match status" value="1"/>
</dbReference>
<dbReference type="Gene3D" id="3.30.310.50">
    <property type="entry name" value="Alpha-D-phosphohexomutase, C-terminal domain"/>
    <property type="match status" value="1"/>
</dbReference>
<evidence type="ECO:0000259" key="9">
    <source>
        <dbReference type="Pfam" id="PF02878"/>
    </source>
</evidence>
<dbReference type="GO" id="GO:0016868">
    <property type="term" value="F:intramolecular phosphotransferase activity"/>
    <property type="evidence" value="ECO:0007669"/>
    <property type="project" value="InterPro"/>
</dbReference>
<dbReference type="InterPro" id="IPR005844">
    <property type="entry name" value="A-D-PHexomutase_a/b/a-I"/>
</dbReference>
<dbReference type="Proteomes" id="UP000319619">
    <property type="component" value="Unassembled WGS sequence"/>
</dbReference>
<dbReference type="PANTHER" id="PTHR43771">
    <property type="entry name" value="PHOSPHOMANNOMUTASE"/>
    <property type="match status" value="1"/>
</dbReference>
<dbReference type="InterPro" id="IPR005843">
    <property type="entry name" value="A-D-PHexomutase_C"/>
</dbReference>
<feature type="domain" description="Alpha-D-phosphohexomutase C-terminal" evidence="8">
    <location>
        <begin position="367"/>
        <end position="437"/>
    </location>
</feature>
<dbReference type="PROSITE" id="PS00710">
    <property type="entry name" value="PGM_PMM"/>
    <property type="match status" value="1"/>
</dbReference>
<dbReference type="InterPro" id="IPR005845">
    <property type="entry name" value="A-D-PHexomutase_a/b/a-II"/>
</dbReference>
<evidence type="ECO:0000256" key="4">
    <source>
        <dbReference type="ARBA" id="ARBA00022723"/>
    </source>
</evidence>
<feature type="domain" description="Alpha-D-phosphohexomutase alpha/beta/alpha" evidence="11">
    <location>
        <begin position="251"/>
        <end position="360"/>
    </location>
</feature>
<dbReference type="InterPro" id="IPR016066">
    <property type="entry name" value="A-D-PHexomutase_CS"/>
</dbReference>